<keyword evidence="2" id="KW-1185">Reference proteome</keyword>
<organism evidence="1 2">
    <name type="scientific">Cuscuta epithymum</name>
    <dbReference type="NCBI Taxonomy" id="186058"/>
    <lineage>
        <taxon>Eukaryota</taxon>
        <taxon>Viridiplantae</taxon>
        <taxon>Streptophyta</taxon>
        <taxon>Embryophyta</taxon>
        <taxon>Tracheophyta</taxon>
        <taxon>Spermatophyta</taxon>
        <taxon>Magnoliopsida</taxon>
        <taxon>eudicotyledons</taxon>
        <taxon>Gunneridae</taxon>
        <taxon>Pentapetalae</taxon>
        <taxon>asterids</taxon>
        <taxon>lamiids</taxon>
        <taxon>Solanales</taxon>
        <taxon>Convolvulaceae</taxon>
        <taxon>Cuscuteae</taxon>
        <taxon>Cuscuta</taxon>
        <taxon>Cuscuta subgen. Cuscuta</taxon>
    </lineage>
</organism>
<dbReference type="Proteomes" id="UP001152523">
    <property type="component" value="Unassembled WGS sequence"/>
</dbReference>
<sequence>MLVALLASCIGRRCSSIHRKWEELVYPAEVPFGTSSLPHVPTNLRVGRRSSYAAKEDQAYLVKTPSLIGVSLSPSPHLFFFFSLFFFFEGGKYVRRFPRMTTSDVTRNGGGISKRIE</sequence>
<proteinExistence type="predicted"/>
<protein>
    <submittedName>
        <fullName evidence="1">Uncharacterized protein</fullName>
    </submittedName>
</protein>
<gene>
    <name evidence="1" type="ORF">CEPIT_LOCUS3592</name>
</gene>
<reference evidence="1" key="1">
    <citation type="submission" date="2022-07" db="EMBL/GenBank/DDBJ databases">
        <authorList>
            <person name="Macas J."/>
            <person name="Novak P."/>
            <person name="Neumann P."/>
        </authorList>
    </citation>
    <scope>NUCLEOTIDE SEQUENCE</scope>
</reference>
<evidence type="ECO:0000313" key="2">
    <source>
        <dbReference type="Proteomes" id="UP001152523"/>
    </source>
</evidence>
<dbReference type="EMBL" id="CAMAPF010000018">
    <property type="protein sequence ID" value="CAH9070772.1"/>
    <property type="molecule type" value="Genomic_DNA"/>
</dbReference>
<accession>A0AAV0CC67</accession>
<name>A0AAV0CC67_9ASTE</name>
<evidence type="ECO:0000313" key="1">
    <source>
        <dbReference type="EMBL" id="CAH9070772.1"/>
    </source>
</evidence>
<dbReference type="AlphaFoldDB" id="A0AAV0CC67"/>
<comment type="caution">
    <text evidence="1">The sequence shown here is derived from an EMBL/GenBank/DDBJ whole genome shotgun (WGS) entry which is preliminary data.</text>
</comment>